<sequence>MSKISLPELKKQLKTYKPEELVSIIVDCYKSSEDVKKYIHMMLDPEHTENQLFEAAEKKILIQFYPDRGEPKLKFADARKAISEFSKLTNNQVRTIELMIYYVELGVQMTNDYGDMYESFYNSMVSMYQSAVQKIATDDSGALHRMFREKLIFIMQRAGNVGWGFQEGLADAYYTYVGGFDDED</sequence>
<organism evidence="1 2">
    <name type="scientific">Paenibacillus oryzisoli</name>
    <dbReference type="NCBI Taxonomy" id="1850517"/>
    <lineage>
        <taxon>Bacteria</taxon>
        <taxon>Bacillati</taxon>
        <taxon>Bacillota</taxon>
        <taxon>Bacilli</taxon>
        <taxon>Bacillales</taxon>
        <taxon>Paenibacillaceae</taxon>
        <taxon>Paenibacillus</taxon>
    </lineage>
</organism>
<gene>
    <name evidence="1" type="ORF">A8708_15800</name>
</gene>
<dbReference type="STRING" id="1850517.A8708_15800"/>
<dbReference type="RefSeq" id="WP_068671210.1">
    <property type="nucleotide sequence ID" value="NZ_LYPB01000094.1"/>
</dbReference>
<dbReference type="InterPro" id="IPR046153">
    <property type="entry name" value="DUF6155"/>
</dbReference>
<evidence type="ECO:0000313" key="1">
    <source>
        <dbReference type="EMBL" id="OAS13324.1"/>
    </source>
</evidence>
<comment type="caution">
    <text evidence="1">The sequence shown here is derived from an EMBL/GenBank/DDBJ whole genome shotgun (WGS) entry which is preliminary data.</text>
</comment>
<accession>A0A197ZVT8</accession>
<dbReference type="Proteomes" id="UP000078454">
    <property type="component" value="Unassembled WGS sequence"/>
</dbReference>
<name>A0A197ZVT8_9BACL</name>
<dbReference type="EMBL" id="LYPB01000094">
    <property type="protein sequence ID" value="OAS13324.1"/>
    <property type="molecule type" value="Genomic_DNA"/>
</dbReference>
<protein>
    <submittedName>
        <fullName evidence="1">Uncharacterized protein</fullName>
    </submittedName>
</protein>
<proteinExistence type="predicted"/>
<dbReference type="OrthoDB" id="9801392at2"/>
<dbReference type="Pfam" id="PF19652">
    <property type="entry name" value="DUF6155"/>
    <property type="match status" value="1"/>
</dbReference>
<reference evidence="1 2" key="1">
    <citation type="submission" date="2016-05" db="EMBL/GenBank/DDBJ databases">
        <title>Paenibacillus sp. 1ZS3-15 nov., isolated from the rhizosphere soil.</title>
        <authorList>
            <person name="Zhang X.X."/>
            <person name="Zhang J."/>
        </authorList>
    </citation>
    <scope>NUCLEOTIDE SEQUENCE [LARGE SCALE GENOMIC DNA]</scope>
    <source>
        <strain evidence="1 2">1ZS3-15</strain>
    </source>
</reference>
<dbReference type="AlphaFoldDB" id="A0A197ZVT8"/>
<keyword evidence="2" id="KW-1185">Reference proteome</keyword>
<evidence type="ECO:0000313" key="2">
    <source>
        <dbReference type="Proteomes" id="UP000078454"/>
    </source>
</evidence>